<gene>
    <name evidence="1" type="ORF">BAE44_0022781</name>
</gene>
<comment type="caution">
    <text evidence="1">The sequence shown here is derived from an EMBL/GenBank/DDBJ whole genome shotgun (WGS) entry which is preliminary data.</text>
</comment>
<sequence>MPDWASLHADVAQFIAVRVLTTGGFLDYLRFPAVCSHWRTVSASPRGSALLDPRFHPRRWMLFPRASAGSWATARMAAMPASSTSPPPAPSSASPS</sequence>
<dbReference type="PANTHER" id="PTHR33165:SF91">
    <property type="entry name" value="OS07G0177000 PROTEIN"/>
    <property type="match status" value="1"/>
</dbReference>
<evidence type="ECO:0000313" key="1">
    <source>
        <dbReference type="EMBL" id="OEL16200.1"/>
    </source>
</evidence>
<dbReference type="EMBL" id="LWDX02063705">
    <property type="protein sequence ID" value="OEL16200.1"/>
    <property type="molecule type" value="Genomic_DNA"/>
</dbReference>
<dbReference type="AlphaFoldDB" id="A0A1E5UTL1"/>
<evidence type="ECO:0000313" key="2">
    <source>
        <dbReference type="Proteomes" id="UP000095767"/>
    </source>
</evidence>
<dbReference type="OrthoDB" id="677464at2759"/>
<organism evidence="1 2">
    <name type="scientific">Dichanthelium oligosanthes</name>
    <dbReference type="NCBI Taxonomy" id="888268"/>
    <lineage>
        <taxon>Eukaryota</taxon>
        <taxon>Viridiplantae</taxon>
        <taxon>Streptophyta</taxon>
        <taxon>Embryophyta</taxon>
        <taxon>Tracheophyta</taxon>
        <taxon>Spermatophyta</taxon>
        <taxon>Magnoliopsida</taxon>
        <taxon>Liliopsida</taxon>
        <taxon>Poales</taxon>
        <taxon>Poaceae</taxon>
        <taxon>PACMAD clade</taxon>
        <taxon>Panicoideae</taxon>
        <taxon>Panicodae</taxon>
        <taxon>Paniceae</taxon>
        <taxon>Dichantheliinae</taxon>
        <taxon>Dichanthelium</taxon>
    </lineage>
</organism>
<dbReference type="PANTHER" id="PTHR33165">
    <property type="entry name" value="F-BOX DOMAIN CONTAINING PROTEIN-LIKE-RELATED"/>
    <property type="match status" value="1"/>
</dbReference>
<accession>A0A1E5UTL1</accession>
<name>A0A1E5UTL1_9POAL</name>
<dbReference type="Proteomes" id="UP000095767">
    <property type="component" value="Unassembled WGS sequence"/>
</dbReference>
<reference evidence="1 2" key="1">
    <citation type="submission" date="2016-09" db="EMBL/GenBank/DDBJ databases">
        <title>The draft genome of Dichanthelium oligosanthes: A C3 panicoid grass species.</title>
        <authorList>
            <person name="Studer A.J."/>
            <person name="Schnable J.C."/>
            <person name="Brutnell T.P."/>
        </authorList>
    </citation>
    <scope>NUCLEOTIDE SEQUENCE [LARGE SCALE GENOMIC DNA]</scope>
    <source>
        <strain evidence="2">cv. Kellogg 1175</strain>
        <tissue evidence="1">Leaf</tissue>
    </source>
</reference>
<protein>
    <recommendedName>
        <fullName evidence="3">F-box domain-containing protein</fullName>
    </recommendedName>
</protein>
<proteinExistence type="predicted"/>
<evidence type="ECO:0008006" key="3">
    <source>
        <dbReference type="Google" id="ProtNLM"/>
    </source>
</evidence>
<keyword evidence="2" id="KW-1185">Reference proteome</keyword>